<reference evidence="2 3" key="1">
    <citation type="submission" date="2015-11" db="EMBL/GenBank/DDBJ databases">
        <title>Genomic analysis of 38 Legionella species identifies large and diverse effector repertoires.</title>
        <authorList>
            <person name="Burstein D."/>
            <person name="Amaro F."/>
            <person name="Zusman T."/>
            <person name="Lifshitz Z."/>
            <person name="Cohen O."/>
            <person name="Gilbert J.A."/>
            <person name="Pupko T."/>
            <person name="Shuman H.A."/>
            <person name="Segal G."/>
        </authorList>
    </citation>
    <scope>NUCLEOTIDE SEQUENCE [LARGE SCALE GENOMIC DNA]</scope>
    <source>
        <strain evidence="2 3">Oak Ridge-10</strain>
    </source>
</reference>
<proteinExistence type="predicted"/>
<evidence type="ECO:0000313" key="2">
    <source>
        <dbReference type="EMBL" id="KTD37745.1"/>
    </source>
</evidence>
<organism evidence="2 3">
    <name type="scientific">Legionella oakridgensis</name>
    <dbReference type="NCBI Taxonomy" id="29423"/>
    <lineage>
        <taxon>Bacteria</taxon>
        <taxon>Pseudomonadati</taxon>
        <taxon>Pseudomonadota</taxon>
        <taxon>Gammaproteobacteria</taxon>
        <taxon>Legionellales</taxon>
        <taxon>Legionellaceae</taxon>
        <taxon>Legionella</taxon>
    </lineage>
</organism>
<dbReference type="InterPro" id="IPR038383">
    <property type="entry name" value="CPD_dom_sf"/>
</dbReference>
<feature type="region of interest" description="Disordered" evidence="1">
    <location>
        <begin position="496"/>
        <end position="519"/>
    </location>
</feature>
<evidence type="ECO:0000256" key="1">
    <source>
        <dbReference type="SAM" id="MobiDB-lite"/>
    </source>
</evidence>
<comment type="caution">
    <text evidence="2">The sequence shown here is derived from an EMBL/GenBank/DDBJ whole genome shotgun (WGS) entry which is preliminary data.</text>
</comment>
<evidence type="ECO:0000313" key="3">
    <source>
        <dbReference type="Proteomes" id="UP000054858"/>
    </source>
</evidence>
<sequence length="519" mass="57301">MTILYLDDNDKDSADALAEVYGDRALSFDEVRGRTLRDRDITLCAHTDDDRATIGGKTPRELAQELARKYGDHKSSLQDIYLISCEAGIGQPSLAQQLARELRDAGFAAGIRIHAANPVNADELHGMRVEVVTKPGAWSTEARGDVRAFFYGNEHSYEVDSRIEAAVESHQTREATRLFRARKNDALYVKTDIFNSHDYKEELNRAHHTFTTDGPGPRPNRAVLKAIETLQAIIAAPAARNALSEEEKARLVPKLLAVIHGWERKDGQILVCGESVKRERGPNAQFVGLKDMPEASVEDIIAKLNEVRGVLGKNTIFGSSNFQTVIDVVTRELHALDEPMRPYHQRMVGSRPSTPPAVHPALAQLHHTPEPRYKHGTARVAPAPDSATQVRGEALFHQALQGYIAERQKVNTDYFYGGWTTFWNWIANGLRALCGMEQIPIKAKSKDVKIAAAGRLSRGEALSEQELAATKEGRLGDLVRARDDEASLAKIATKHGFLPAPDKSEETAPPSQPASGLRR</sequence>
<accession>A0A0W0WZK2</accession>
<dbReference type="Gene3D" id="3.40.50.11050">
    <property type="match status" value="1"/>
</dbReference>
<dbReference type="PATRIC" id="fig|29423.5.peg.1487"/>
<protein>
    <submittedName>
        <fullName evidence="2">Uncharacterized protein</fullName>
    </submittedName>
</protein>
<dbReference type="Proteomes" id="UP000054858">
    <property type="component" value="Unassembled WGS sequence"/>
</dbReference>
<gene>
    <name evidence="2" type="ORF">Loak_1421</name>
</gene>
<dbReference type="RefSeq" id="WP_025385397.1">
    <property type="nucleotide sequence ID" value="NZ_LCUA01000002.1"/>
</dbReference>
<dbReference type="EMBL" id="LNYP01000029">
    <property type="protein sequence ID" value="KTD37745.1"/>
    <property type="molecule type" value="Genomic_DNA"/>
</dbReference>
<name>A0A0W0WZK2_9GAMM</name>
<dbReference type="AlphaFoldDB" id="A0A0W0WZK2"/>